<organism evidence="2 3">
    <name type="scientific">Gordonia phage Skog</name>
    <dbReference type="NCBI Taxonomy" id="2704033"/>
    <lineage>
        <taxon>Viruses</taxon>
        <taxon>Duplodnaviria</taxon>
        <taxon>Heunggongvirae</taxon>
        <taxon>Uroviricota</taxon>
        <taxon>Caudoviricetes</taxon>
        <taxon>Skogvirus</taxon>
        <taxon>Skogvirus Skog</taxon>
    </lineage>
</organism>
<keyword evidence="3" id="KW-1185">Reference proteome</keyword>
<dbReference type="EMBL" id="MN908687">
    <property type="protein sequence ID" value="QIG58219.1"/>
    <property type="molecule type" value="Genomic_DNA"/>
</dbReference>
<gene>
    <name evidence="2" type="primary">67</name>
    <name evidence="2" type="ORF">SEA_SKOG_67</name>
</gene>
<evidence type="ECO:0000313" key="3">
    <source>
        <dbReference type="Proteomes" id="UP000503093"/>
    </source>
</evidence>
<name>A0A6G6XJC7_9CAUD</name>
<dbReference type="GeneID" id="64766549"/>
<accession>A0A6G6XJC7</accession>
<reference evidence="2 3" key="1">
    <citation type="submission" date="2020-01" db="EMBL/GenBank/DDBJ databases">
        <authorList>
            <person name="Alvaro L.E."/>
            <person name="Baker K.N."/>
            <person name="Baxter I.S."/>
            <person name="Brown M.R."/>
            <person name="Driscoll K.D."/>
            <person name="Elrubaie J.M."/>
            <person name="Feith S.L."/>
            <person name="Indihar D.F."/>
            <person name="Knoch V.T."/>
            <person name="Koirtyohann K.M."/>
            <person name="Kratz M.A."/>
            <person name="Lear A.H."/>
            <person name="Lindblom K.E."/>
            <person name="Marcus E.R."/>
            <person name="Murphy M.E."/>
            <person name="Sensor R."/>
            <person name="Sherman S.J."/>
            <person name="Swift V.R."/>
            <person name="White K.E."/>
            <person name="Wills S.J."/>
            <person name="Gatt S.M."/>
            <person name="Lohbauer S.A."/>
            <person name="Power T.R."/>
            <person name="Rosales K.A."/>
            <person name="Sisson B.M."/>
            <person name="Isern S."/>
            <person name="Michael S.F."/>
            <person name="Sunnen C.N."/>
            <person name="Garlena R.A."/>
            <person name="Russell D.A."/>
            <person name="Pope W.H."/>
            <person name="Jacobs-Sera D."/>
            <person name="Hatfull G.F."/>
        </authorList>
    </citation>
    <scope>NUCLEOTIDE SEQUENCE [LARGE SCALE GENOMIC DNA]</scope>
</reference>
<evidence type="ECO:0000313" key="2">
    <source>
        <dbReference type="EMBL" id="QIG58219.1"/>
    </source>
</evidence>
<evidence type="ECO:0000256" key="1">
    <source>
        <dbReference type="SAM" id="MobiDB-lite"/>
    </source>
</evidence>
<dbReference type="Proteomes" id="UP000503093">
    <property type="component" value="Segment"/>
</dbReference>
<dbReference type="RefSeq" id="YP_010059317.1">
    <property type="nucleotide sequence ID" value="NC_054725.1"/>
</dbReference>
<dbReference type="KEGG" id="vg:64766549"/>
<proteinExistence type="predicted"/>
<protein>
    <submittedName>
        <fullName evidence="2">Uncharacterized protein</fullName>
    </submittedName>
</protein>
<feature type="region of interest" description="Disordered" evidence="1">
    <location>
        <begin position="1"/>
        <end position="20"/>
    </location>
</feature>
<sequence>MSSGQLPRWPEIFPKMKRRGKGRERRGRLVIFDADWNPQIAVRESQVDGRFDYPPGETLKPGLIHVSMTIADRRVSGVVVDSACDALYSGHLCDLPPGHQGEHECHQHDTTIRWNEETEKA</sequence>